<feature type="binding site" evidence="6">
    <location>
        <position position="97"/>
    </location>
    <ligand>
        <name>carbamoyl phosphate</name>
        <dbReference type="ChEBI" id="CHEBI:58228"/>
    </ligand>
</feature>
<evidence type="ECO:0000256" key="5">
    <source>
        <dbReference type="ARBA" id="ARBA00048772"/>
    </source>
</evidence>
<feature type="binding site" evidence="6">
    <location>
        <begin position="46"/>
        <end position="49"/>
    </location>
    <ligand>
        <name>carbamoyl phosphate</name>
        <dbReference type="ChEBI" id="CHEBI:58228"/>
    </ligand>
</feature>
<proteinExistence type="inferred from homology"/>
<feature type="binding site" evidence="6">
    <location>
        <position position="220"/>
    </location>
    <ligand>
        <name>L-ornithine</name>
        <dbReference type="ChEBI" id="CHEBI:46911"/>
    </ligand>
</feature>
<evidence type="ECO:0000313" key="9">
    <source>
        <dbReference type="EMBL" id="EDP8035891.1"/>
    </source>
</evidence>
<feature type="domain" description="Aspartate/ornithine carbamoyltransferase Asp/Orn-binding" evidence="7">
    <location>
        <begin position="147"/>
        <end position="299"/>
    </location>
</feature>
<accession>A0A6F9MT71</accession>
<dbReference type="Pfam" id="PF02729">
    <property type="entry name" value="OTCace_N"/>
    <property type="match status" value="1"/>
</dbReference>
<dbReference type="GO" id="GO:0042450">
    <property type="term" value="P:L-arginine biosynthetic process via ornithine"/>
    <property type="evidence" value="ECO:0007669"/>
    <property type="project" value="UniProtKB-UniRule"/>
</dbReference>
<dbReference type="GO" id="GO:0016597">
    <property type="term" value="F:amino acid binding"/>
    <property type="evidence" value="ECO:0007669"/>
    <property type="project" value="InterPro"/>
</dbReference>
<keyword evidence="6" id="KW-0963">Cytoplasm</keyword>
<evidence type="ECO:0000256" key="3">
    <source>
        <dbReference type="ARBA" id="ARBA00013007"/>
    </source>
</evidence>
<sequence length="307" mass="34779">MRHFLTLRDFSKYEILSLVEHASELKKNPKKLLQDKTLAMIFEKNSTRTRMAFELAITELGGKALFLSSNDLQLSRGEPIKDTARVIGAMVDFVMMRVNKHESLVEFAKYSKAPVVNALSELYHPTQVLGDLLTIKECGKMQDDVAKVAFVGDSNNMCNSWLVTAAILGFDFSVALPKNYEINSEILEFAKEKAKISGAKILLTHDKFEAIKGKDVVITDTWVSMGEESEKEKKIKDFDGFIIDEEAMSAANQDAILLHCLPAYRGYEVSEESFEKHSKVIFEEARNRLYVVKALLCFLDKEKQDFI</sequence>
<gene>
    <name evidence="9" type="primary">argF</name>
    <name evidence="9" type="ORF">GRO02_02020</name>
</gene>
<evidence type="ECO:0000259" key="8">
    <source>
        <dbReference type="Pfam" id="PF02729"/>
    </source>
</evidence>
<dbReference type="GO" id="GO:0005737">
    <property type="term" value="C:cytoplasm"/>
    <property type="evidence" value="ECO:0007669"/>
    <property type="project" value="UniProtKB-SubCell"/>
</dbReference>
<evidence type="ECO:0000256" key="4">
    <source>
        <dbReference type="ARBA" id="ARBA00022679"/>
    </source>
</evidence>
<dbReference type="InterPro" id="IPR036901">
    <property type="entry name" value="Asp/Orn_carbamoylTrfase_sf"/>
</dbReference>
<feature type="binding site" evidence="6">
    <location>
        <begin position="260"/>
        <end position="261"/>
    </location>
    <ligand>
        <name>carbamoyl phosphate</name>
        <dbReference type="ChEBI" id="CHEBI:58228"/>
    </ligand>
</feature>
<dbReference type="Gene3D" id="3.40.50.1370">
    <property type="entry name" value="Aspartate/ornithine carbamoyltransferase"/>
    <property type="match status" value="2"/>
</dbReference>
<organism evidence="9">
    <name type="scientific">Campylobacter jejuni</name>
    <dbReference type="NCBI Taxonomy" id="197"/>
    <lineage>
        <taxon>Bacteria</taxon>
        <taxon>Pseudomonadati</taxon>
        <taxon>Campylobacterota</taxon>
        <taxon>Epsilonproteobacteria</taxon>
        <taxon>Campylobacterales</taxon>
        <taxon>Campylobacteraceae</taxon>
        <taxon>Campylobacter</taxon>
    </lineage>
</organism>
<protein>
    <recommendedName>
        <fullName evidence="3 6">Ornithine carbamoyltransferase</fullName>
        <shortName evidence="6">OTCase</shortName>
        <ecNumber evidence="3 6">2.1.3.3</ecNumber>
    </recommendedName>
</protein>
<dbReference type="InterPro" id="IPR006131">
    <property type="entry name" value="Asp_carbamoyltransf_Asp/Orn-bd"/>
</dbReference>
<dbReference type="NCBIfam" id="TIGR00658">
    <property type="entry name" value="orni_carb_tr"/>
    <property type="match status" value="1"/>
</dbReference>
<dbReference type="PRINTS" id="PR00100">
    <property type="entry name" value="AOTCASE"/>
</dbReference>
<feature type="binding site" evidence="6">
    <location>
        <begin position="124"/>
        <end position="127"/>
    </location>
    <ligand>
        <name>carbamoyl phosphate</name>
        <dbReference type="ChEBI" id="CHEBI:58228"/>
    </ligand>
</feature>
<comment type="caution">
    <text evidence="9">The sequence shown here is derived from an EMBL/GenBank/DDBJ whole genome shotgun (WGS) entry which is preliminary data.</text>
</comment>
<dbReference type="PANTHER" id="PTHR45753:SF3">
    <property type="entry name" value="ORNITHINE TRANSCARBAMYLASE, MITOCHONDRIAL"/>
    <property type="match status" value="1"/>
</dbReference>
<comment type="catalytic activity">
    <reaction evidence="5 6">
        <text>carbamoyl phosphate + L-ornithine = L-citrulline + phosphate + H(+)</text>
        <dbReference type="Rhea" id="RHEA:19513"/>
        <dbReference type="ChEBI" id="CHEBI:15378"/>
        <dbReference type="ChEBI" id="CHEBI:43474"/>
        <dbReference type="ChEBI" id="CHEBI:46911"/>
        <dbReference type="ChEBI" id="CHEBI:57743"/>
        <dbReference type="ChEBI" id="CHEBI:58228"/>
        <dbReference type="EC" id="2.1.3.3"/>
    </reaction>
</comment>
<dbReference type="Pfam" id="PF00185">
    <property type="entry name" value="OTCace"/>
    <property type="match status" value="1"/>
</dbReference>
<dbReference type="EC" id="2.1.3.3" evidence="3 6"/>
<dbReference type="SUPFAM" id="SSF53671">
    <property type="entry name" value="Aspartate/ornithine carbamoyltransferase"/>
    <property type="match status" value="1"/>
</dbReference>
<dbReference type="PANTHER" id="PTHR45753">
    <property type="entry name" value="ORNITHINE CARBAMOYLTRANSFERASE, MITOCHONDRIAL"/>
    <property type="match status" value="1"/>
</dbReference>
<comment type="subcellular location">
    <subcellularLocation>
        <location evidence="6">Cytoplasm</location>
    </subcellularLocation>
</comment>
<dbReference type="InterPro" id="IPR006132">
    <property type="entry name" value="Asp/Orn_carbamoyltranf_P-bd"/>
</dbReference>
<evidence type="ECO:0000259" key="7">
    <source>
        <dbReference type="Pfam" id="PF00185"/>
    </source>
</evidence>
<evidence type="ECO:0000256" key="6">
    <source>
        <dbReference type="HAMAP-Rule" id="MF_01109"/>
    </source>
</evidence>
<name>A0A6F9MT71_CAMJU</name>
<keyword evidence="4 6" id="KW-0808">Transferase</keyword>
<dbReference type="InterPro" id="IPR006130">
    <property type="entry name" value="Asp/Orn_carbamoylTrfase"/>
</dbReference>
<dbReference type="InterPro" id="IPR024904">
    <property type="entry name" value="OTCase_ArgI"/>
</dbReference>
<feature type="binding site" evidence="6">
    <location>
        <position position="156"/>
    </location>
    <ligand>
        <name>L-ornithine</name>
        <dbReference type="ChEBI" id="CHEBI:46911"/>
    </ligand>
</feature>
<comment type="pathway">
    <text evidence="1">Amino-acid biosynthesis; L-arginine biosynthesis; L-arginine from L-ornithine and carbamoyl phosphate: step 1/3.</text>
</comment>
<dbReference type="NCBIfam" id="NF001986">
    <property type="entry name" value="PRK00779.1"/>
    <property type="match status" value="1"/>
</dbReference>
<dbReference type="HAMAP" id="MF_01109">
    <property type="entry name" value="OTCase"/>
    <property type="match status" value="1"/>
</dbReference>
<evidence type="ECO:0000256" key="2">
    <source>
        <dbReference type="ARBA" id="ARBA00007805"/>
    </source>
</evidence>
<feature type="binding site" evidence="6">
    <location>
        <begin position="224"/>
        <end position="225"/>
    </location>
    <ligand>
        <name>L-ornithine</name>
        <dbReference type="ChEBI" id="CHEBI:46911"/>
    </ligand>
</feature>
<evidence type="ECO:0000256" key="1">
    <source>
        <dbReference type="ARBA" id="ARBA00004975"/>
    </source>
</evidence>
<dbReference type="AlphaFoldDB" id="A0A6F9MT71"/>
<feature type="binding site" evidence="6">
    <location>
        <position position="73"/>
    </location>
    <ligand>
        <name>carbamoyl phosphate</name>
        <dbReference type="ChEBI" id="CHEBI:58228"/>
    </ligand>
</feature>
<comment type="similarity">
    <text evidence="2 6">Belongs to the aspartate/ornithine carbamoyltransferase superfamily. OTCase family.</text>
</comment>
<feature type="binding site" evidence="6">
    <location>
        <position position="288"/>
    </location>
    <ligand>
        <name>carbamoyl phosphate</name>
        <dbReference type="ChEBI" id="CHEBI:58228"/>
    </ligand>
</feature>
<feature type="domain" description="Aspartate/ornithine carbamoyltransferase carbamoyl-P binding" evidence="8">
    <location>
        <begin position="2"/>
        <end position="137"/>
    </location>
</feature>
<reference evidence="9" key="1">
    <citation type="submission" date="2020-01" db="EMBL/GenBank/DDBJ databases">
        <authorList>
            <consortium name="GenomeTrakr network: Whole genome sequencing for foodborne pathogen traceback"/>
        </authorList>
    </citation>
    <scope>NUCLEOTIDE SEQUENCE</scope>
    <source>
        <strain evidence="9">CFSAN096326</strain>
    </source>
</reference>
<dbReference type="PROSITE" id="PS00097">
    <property type="entry name" value="CARBAMOYLTRANSFERASE"/>
    <property type="match status" value="1"/>
</dbReference>
<dbReference type="GO" id="GO:0004585">
    <property type="term" value="F:ornithine carbamoyltransferase activity"/>
    <property type="evidence" value="ECO:0007669"/>
    <property type="project" value="UniProtKB-UniRule"/>
</dbReference>
<dbReference type="InterPro" id="IPR002292">
    <property type="entry name" value="Orn/put_carbamltrans"/>
</dbReference>
<dbReference type="PRINTS" id="PR00102">
    <property type="entry name" value="OTCASE"/>
</dbReference>
<dbReference type="FunFam" id="3.40.50.1370:FF:000008">
    <property type="entry name" value="Ornithine carbamoyltransferase"/>
    <property type="match status" value="1"/>
</dbReference>
<dbReference type="GO" id="GO:0019240">
    <property type="term" value="P:citrulline biosynthetic process"/>
    <property type="evidence" value="ECO:0007669"/>
    <property type="project" value="TreeGrafter"/>
</dbReference>
<dbReference type="EMBL" id="AANOQJ010000002">
    <property type="protein sequence ID" value="EDP8035891.1"/>
    <property type="molecule type" value="Genomic_DNA"/>
</dbReference>